<dbReference type="RefSeq" id="WP_167212327.1">
    <property type="nucleotide sequence ID" value="NZ_JAASRO010000001.1"/>
</dbReference>
<feature type="domain" description="DinB-like" evidence="2">
    <location>
        <begin position="9"/>
        <end position="167"/>
    </location>
</feature>
<evidence type="ECO:0000313" key="4">
    <source>
        <dbReference type="Proteomes" id="UP000555407"/>
    </source>
</evidence>
<evidence type="ECO:0000256" key="1">
    <source>
        <dbReference type="SAM" id="Phobius"/>
    </source>
</evidence>
<keyword evidence="1" id="KW-0472">Membrane</keyword>
<dbReference type="Gene3D" id="1.20.120.450">
    <property type="entry name" value="dinb family like domain"/>
    <property type="match status" value="1"/>
</dbReference>
<accession>A0A7X5VEP3</accession>
<dbReference type="EMBL" id="JAASRO010000001">
    <property type="protein sequence ID" value="NIK59860.1"/>
    <property type="molecule type" value="Genomic_DNA"/>
</dbReference>
<name>A0A7X5VEP3_9ACTN</name>
<protein>
    <recommendedName>
        <fullName evidence="2">DinB-like domain-containing protein</fullName>
    </recommendedName>
</protein>
<keyword evidence="4" id="KW-1185">Reference proteome</keyword>
<dbReference type="Proteomes" id="UP000555407">
    <property type="component" value="Unassembled WGS sequence"/>
</dbReference>
<dbReference type="InterPro" id="IPR024775">
    <property type="entry name" value="DinB-like"/>
</dbReference>
<dbReference type="InterPro" id="IPR034660">
    <property type="entry name" value="DinB/YfiT-like"/>
</dbReference>
<evidence type="ECO:0000259" key="2">
    <source>
        <dbReference type="Pfam" id="PF12867"/>
    </source>
</evidence>
<keyword evidence="1" id="KW-0812">Transmembrane</keyword>
<gene>
    <name evidence="3" type="ORF">BJY22_005577</name>
</gene>
<feature type="transmembrane region" description="Helical" evidence="1">
    <location>
        <begin position="43"/>
        <end position="61"/>
    </location>
</feature>
<keyword evidence="1" id="KW-1133">Transmembrane helix</keyword>
<proteinExistence type="predicted"/>
<dbReference type="AlphaFoldDB" id="A0A7X5VEP3"/>
<dbReference type="SUPFAM" id="SSF109854">
    <property type="entry name" value="DinB/YfiT-like putative metalloenzymes"/>
    <property type="match status" value="1"/>
</dbReference>
<evidence type="ECO:0000313" key="3">
    <source>
        <dbReference type="EMBL" id="NIK59860.1"/>
    </source>
</evidence>
<sequence>MDRQSVHDELERARADFRQLVESADEEGLRRPSNGTRWNNRQLLFHMLLGYLIIRALLRLVRIFGRLPKGASRAYARLLNAGTRPFDQVNFLGSYAAGHTVSPERMVIMFDHVISKLHQRLDAESDTDLARGMHYPTRWDPFFNDYMTLADVYHFSTQHYDFHRRQLTLRD</sequence>
<organism evidence="3 4">
    <name type="scientific">Kribbella shirazensis</name>
    <dbReference type="NCBI Taxonomy" id="1105143"/>
    <lineage>
        <taxon>Bacteria</taxon>
        <taxon>Bacillati</taxon>
        <taxon>Actinomycetota</taxon>
        <taxon>Actinomycetes</taxon>
        <taxon>Propionibacteriales</taxon>
        <taxon>Kribbellaceae</taxon>
        <taxon>Kribbella</taxon>
    </lineage>
</organism>
<dbReference type="Pfam" id="PF12867">
    <property type="entry name" value="DinB_2"/>
    <property type="match status" value="1"/>
</dbReference>
<comment type="caution">
    <text evidence="3">The sequence shown here is derived from an EMBL/GenBank/DDBJ whole genome shotgun (WGS) entry which is preliminary data.</text>
</comment>
<reference evidence="3 4" key="1">
    <citation type="submission" date="2020-03" db="EMBL/GenBank/DDBJ databases">
        <title>Sequencing the genomes of 1000 actinobacteria strains.</title>
        <authorList>
            <person name="Klenk H.-P."/>
        </authorList>
    </citation>
    <scope>NUCLEOTIDE SEQUENCE [LARGE SCALE GENOMIC DNA]</scope>
    <source>
        <strain evidence="3 4">DSM 45490</strain>
    </source>
</reference>